<dbReference type="SUPFAM" id="SSF56112">
    <property type="entry name" value="Protein kinase-like (PK-like)"/>
    <property type="match status" value="1"/>
</dbReference>
<dbReference type="PANTHER" id="PTHR44329">
    <property type="entry name" value="SERINE/THREONINE-PROTEIN KINASE TNNI3K-RELATED"/>
    <property type="match status" value="1"/>
</dbReference>
<dbReference type="Proteomes" id="UP000703269">
    <property type="component" value="Unassembled WGS sequence"/>
</dbReference>
<dbReference type="PRINTS" id="PR00109">
    <property type="entry name" value="TYRKINASE"/>
</dbReference>
<keyword evidence="3" id="KW-0808">Transferase</keyword>
<dbReference type="PANTHER" id="PTHR44329:SF140">
    <property type="entry name" value="INACTIVE PROTEIN TYROSINE KINASE PTKL"/>
    <property type="match status" value="1"/>
</dbReference>
<evidence type="ECO:0000256" key="1">
    <source>
        <dbReference type="SAM" id="MobiDB-lite"/>
    </source>
</evidence>
<dbReference type="GO" id="GO:0005524">
    <property type="term" value="F:ATP binding"/>
    <property type="evidence" value="ECO:0007669"/>
    <property type="project" value="InterPro"/>
</dbReference>
<sequence length="582" mass="64608">MASFQLPKCLYLTGVVLEDPMHVASGGYADIHIGKYLGRRVALKTMRVFAPQQPGEISKSLRTFCREITLLRSLDHPNICGLIGVDRDLFGGRFCLVTDWMLHGNIMDFISANSFVLGEAQQFVIEMASALAYLHSKNVVHGDLHVRNILIDAGRHVRLADFGLSDFSDTSSASMSSADAGAARYMAPEVLLPTKFGLQHVRHTPSSDVHSFAMCVWTIFHGNSPFHDYPVVAASMSILDGLRPSWCTARHDIPEPLWSLLSLCWQQEARHRPSSSDVYSSVSRMFRYSSPPSADSATPAASRRRISRVTSPYQEVDSPESESASSSRPESSSGRSSARQLLRQHRSVQSPTGPPDIARWTIEQALGRHSVRSVRDTAVPRQRALRPLFPIARPSTSPPTMARAPQPPAQTVWHAASQFPGAERLVPQVTYRPSPAQQLSRTLSSQAALMPPAVMFNVQGRHGCGISCAEVFHGRFVELQDPETLIECPRAMVLRIMWPGYEPWSATIMHTETTRKNLAMSVSVHTHVFFNRAVGRCLRQDIRWKLGPGAIAFSDLELVGLQPVGVQDWQAHFRVRSEAPYF</sequence>
<gene>
    <name evidence="3" type="ORF">PsYK624_125750</name>
</gene>
<comment type="caution">
    <text evidence="3">The sequence shown here is derived from an EMBL/GenBank/DDBJ whole genome shotgun (WGS) entry which is preliminary data.</text>
</comment>
<accession>A0A9P3GMZ7</accession>
<feature type="region of interest" description="Disordered" evidence="1">
    <location>
        <begin position="288"/>
        <end position="357"/>
    </location>
</feature>
<dbReference type="GO" id="GO:0004674">
    <property type="term" value="F:protein serine/threonine kinase activity"/>
    <property type="evidence" value="ECO:0007669"/>
    <property type="project" value="TreeGrafter"/>
</dbReference>
<organism evidence="3 4">
    <name type="scientific">Phanerochaete sordida</name>
    <dbReference type="NCBI Taxonomy" id="48140"/>
    <lineage>
        <taxon>Eukaryota</taxon>
        <taxon>Fungi</taxon>
        <taxon>Dikarya</taxon>
        <taxon>Basidiomycota</taxon>
        <taxon>Agaricomycotina</taxon>
        <taxon>Agaricomycetes</taxon>
        <taxon>Polyporales</taxon>
        <taxon>Phanerochaetaceae</taxon>
        <taxon>Phanerochaete</taxon>
    </lineage>
</organism>
<dbReference type="Pfam" id="PF07714">
    <property type="entry name" value="PK_Tyr_Ser-Thr"/>
    <property type="match status" value="1"/>
</dbReference>
<reference evidence="3 4" key="1">
    <citation type="submission" date="2021-08" db="EMBL/GenBank/DDBJ databases">
        <title>Draft Genome Sequence of Phanerochaete sordida strain YK-624.</title>
        <authorList>
            <person name="Mori T."/>
            <person name="Dohra H."/>
            <person name="Suzuki T."/>
            <person name="Kawagishi H."/>
            <person name="Hirai H."/>
        </authorList>
    </citation>
    <scope>NUCLEOTIDE SEQUENCE [LARGE SCALE GENOMIC DNA]</scope>
    <source>
        <strain evidence="3 4">YK-624</strain>
    </source>
</reference>
<dbReference type="Gene3D" id="1.10.510.10">
    <property type="entry name" value="Transferase(Phosphotransferase) domain 1"/>
    <property type="match status" value="1"/>
</dbReference>
<dbReference type="OrthoDB" id="2791079at2759"/>
<keyword evidence="3" id="KW-0418">Kinase</keyword>
<protein>
    <submittedName>
        <fullName evidence="3">Kinase-like domain-containing protein</fullName>
    </submittedName>
</protein>
<feature type="compositionally biased region" description="Low complexity" evidence="1">
    <location>
        <begin position="288"/>
        <end position="301"/>
    </location>
</feature>
<dbReference type="InterPro" id="IPR011009">
    <property type="entry name" value="Kinase-like_dom_sf"/>
</dbReference>
<feature type="domain" description="Protein kinase" evidence="2">
    <location>
        <begin position="17"/>
        <end position="286"/>
    </location>
</feature>
<evidence type="ECO:0000259" key="2">
    <source>
        <dbReference type="PROSITE" id="PS50011"/>
    </source>
</evidence>
<dbReference type="InterPro" id="IPR000719">
    <property type="entry name" value="Prot_kinase_dom"/>
</dbReference>
<dbReference type="AlphaFoldDB" id="A0A9P3GMZ7"/>
<dbReference type="PROSITE" id="PS50011">
    <property type="entry name" value="PROTEIN_KINASE_DOM"/>
    <property type="match status" value="1"/>
</dbReference>
<name>A0A9P3GMZ7_9APHY</name>
<dbReference type="EMBL" id="BPQB01000059">
    <property type="protein sequence ID" value="GJE96379.1"/>
    <property type="molecule type" value="Genomic_DNA"/>
</dbReference>
<feature type="compositionally biased region" description="Low complexity" evidence="1">
    <location>
        <begin position="321"/>
        <end position="339"/>
    </location>
</feature>
<keyword evidence="4" id="KW-1185">Reference proteome</keyword>
<evidence type="ECO:0000313" key="3">
    <source>
        <dbReference type="EMBL" id="GJE96379.1"/>
    </source>
</evidence>
<evidence type="ECO:0000313" key="4">
    <source>
        <dbReference type="Proteomes" id="UP000703269"/>
    </source>
</evidence>
<dbReference type="InterPro" id="IPR051681">
    <property type="entry name" value="Ser/Thr_Kinases-Pseudokinases"/>
</dbReference>
<dbReference type="InterPro" id="IPR001245">
    <property type="entry name" value="Ser-Thr/Tyr_kinase_cat_dom"/>
</dbReference>
<proteinExistence type="predicted"/>